<keyword evidence="5" id="KW-1185">Reference proteome</keyword>
<evidence type="ECO:0000313" key="4">
    <source>
        <dbReference type="EnsemblMetazoa" id="CapteP212963"/>
    </source>
</evidence>
<dbReference type="Pfam" id="PF00024">
    <property type="entry name" value="PAN_1"/>
    <property type="match status" value="1"/>
</dbReference>
<evidence type="ECO:0000256" key="1">
    <source>
        <dbReference type="SAM" id="SignalP"/>
    </source>
</evidence>
<dbReference type="EMBL" id="KB303737">
    <property type="protein sequence ID" value="ELU02817.1"/>
    <property type="molecule type" value="Genomic_DNA"/>
</dbReference>
<protein>
    <recommendedName>
        <fullName evidence="2">Apple domain-containing protein</fullName>
    </recommendedName>
</protein>
<dbReference type="Gene3D" id="3.50.4.10">
    <property type="entry name" value="Hepatocyte Growth Factor"/>
    <property type="match status" value="1"/>
</dbReference>
<proteinExistence type="predicted"/>
<evidence type="ECO:0000313" key="3">
    <source>
        <dbReference type="EMBL" id="ELU02817.1"/>
    </source>
</evidence>
<feature type="signal peptide" evidence="1">
    <location>
        <begin position="1"/>
        <end position="21"/>
    </location>
</feature>
<gene>
    <name evidence="3" type="ORF">CAPTEDRAFT_212963</name>
</gene>
<dbReference type="EnsemblMetazoa" id="CapteT212963">
    <property type="protein sequence ID" value="CapteP212963"/>
    <property type="gene ID" value="CapteG212963"/>
</dbReference>
<name>R7UHQ9_CAPTE</name>
<dbReference type="PROSITE" id="PS50948">
    <property type="entry name" value="PAN"/>
    <property type="match status" value="1"/>
</dbReference>
<evidence type="ECO:0000259" key="2">
    <source>
        <dbReference type="PROSITE" id="PS50948"/>
    </source>
</evidence>
<reference evidence="4" key="3">
    <citation type="submission" date="2015-06" db="UniProtKB">
        <authorList>
            <consortium name="EnsemblMetazoa"/>
        </authorList>
    </citation>
    <scope>IDENTIFICATION</scope>
</reference>
<dbReference type="EMBL" id="AMQN01008686">
    <property type="status" value="NOT_ANNOTATED_CDS"/>
    <property type="molecule type" value="Genomic_DNA"/>
</dbReference>
<keyword evidence="1" id="KW-0732">Signal</keyword>
<feature type="chain" id="PRO_5008788036" description="Apple domain-containing protein" evidence="1">
    <location>
        <begin position="22"/>
        <end position="189"/>
    </location>
</feature>
<reference evidence="3 5" key="2">
    <citation type="journal article" date="2013" name="Nature">
        <title>Insights into bilaterian evolution from three spiralian genomes.</title>
        <authorList>
            <person name="Simakov O."/>
            <person name="Marletaz F."/>
            <person name="Cho S.J."/>
            <person name="Edsinger-Gonzales E."/>
            <person name="Havlak P."/>
            <person name="Hellsten U."/>
            <person name="Kuo D.H."/>
            <person name="Larsson T."/>
            <person name="Lv J."/>
            <person name="Arendt D."/>
            <person name="Savage R."/>
            <person name="Osoegawa K."/>
            <person name="de Jong P."/>
            <person name="Grimwood J."/>
            <person name="Chapman J.A."/>
            <person name="Shapiro H."/>
            <person name="Aerts A."/>
            <person name="Otillar R.P."/>
            <person name="Terry A.Y."/>
            <person name="Boore J.L."/>
            <person name="Grigoriev I.V."/>
            <person name="Lindberg D.R."/>
            <person name="Seaver E.C."/>
            <person name="Weisblat D.A."/>
            <person name="Putnam N.H."/>
            <person name="Rokhsar D.S."/>
        </authorList>
    </citation>
    <scope>NUCLEOTIDE SEQUENCE</scope>
    <source>
        <strain evidence="3 5">I ESC-2004</strain>
    </source>
</reference>
<dbReference type="Proteomes" id="UP000014760">
    <property type="component" value="Unassembled WGS sequence"/>
</dbReference>
<feature type="domain" description="Apple" evidence="2">
    <location>
        <begin position="21"/>
        <end position="108"/>
    </location>
</feature>
<dbReference type="AlphaFoldDB" id="R7UHQ9"/>
<organism evidence="3">
    <name type="scientific">Capitella teleta</name>
    <name type="common">Polychaete worm</name>
    <dbReference type="NCBI Taxonomy" id="283909"/>
    <lineage>
        <taxon>Eukaryota</taxon>
        <taxon>Metazoa</taxon>
        <taxon>Spiralia</taxon>
        <taxon>Lophotrochozoa</taxon>
        <taxon>Annelida</taxon>
        <taxon>Polychaeta</taxon>
        <taxon>Sedentaria</taxon>
        <taxon>Scolecida</taxon>
        <taxon>Capitellidae</taxon>
        <taxon>Capitella</taxon>
    </lineage>
</organism>
<dbReference type="InterPro" id="IPR003609">
    <property type="entry name" value="Pan_app"/>
</dbReference>
<sequence>MAFTVLDLALVLLAINQGIHCRGVTEIASDIFTFQRDLAIDNRNLLKVTAASSLLGCSAKCGAHVYCLTAVFKPETDTTGLCALHSTRKLNVETYLESSSVLLYKESIDALAAFSWECVGGYIPKHNIFEKTTDLDGCKEFCLQSRMCLSFDYDPVYDRCMTSNVTREMFNPSIFVSQTGRSVHCVFNY</sequence>
<dbReference type="HOGENOM" id="CLU_1435699_0_0_1"/>
<reference evidence="5" key="1">
    <citation type="submission" date="2012-12" db="EMBL/GenBank/DDBJ databases">
        <authorList>
            <person name="Hellsten U."/>
            <person name="Grimwood J."/>
            <person name="Chapman J.A."/>
            <person name="Shapiro H."/>
            <person name="Aerts A."/>
            <person name="Otillar R.P."/>
            <person name="Terry A.Y."/>
            <person name="Boore J.L."/>
            <person name="Simakov O."/>
            <person name="Marletaz F."/>
            <person name="Cho S.-J."/>
            <person name="Edsinger-Gonzales E."/>
            <person name="Havlak P."/>
            <person name="Kuo D.-H."/>
            <person name="Larsson T."/>
            <person name="Lv J."/>
            <person name="Arendt D."/>
            <person name="Savage R."/>
            <person name="Osoegawa K."/>
            <person name="de Jong P."/>
            <person name="Lindberg D.R."/>
            <person name="Seaver E.C."/>
            <person name="Weisblat D.A."/>
            <person name="Putnam N.H."/>
            <person name="Grigoriev I.V."/>
            <person name="Rokhsar D.S."/>
        </authorList>
    </citation>
    <scope>NUCLEOTIDE SEQUENCE</scope>
    <source>
        <strain evidence="5">I ESC-2004</strain>
    </source>
</reference>
<dbReference type="SMART" id="SM00473">
    <property type="entry name" value="PAN_AP"/>
    <property type="match status" value="2"/>
</dbReference>
<accession>R7UHQ9</accession>
<evidence type="ECO:0000313" key="5">
    <source>
        <dbReference type="Proteomes" id="UP000014760"/>
    </source>
</evidence>
<dbReference type="SUPFAM" id="SSF57414">
    <property type="entry name" value="Hairpin loop containing domain-like"/>
    <property type="match status" value="1"/>
</dbReference>